<comment type="caution">
    <text evidence="1">The sequence shown here is derived from an EMBL/GenBank/DDBJ whole genome shotgun (WGS) entry which is preliminary data.</text>
</comment>
<evidence type="ECO:0000313" key="1">
    <source>
        <dbReference type="EMBL" id="MBU2724164.1"/>
    </source>
</evidence>
<dbReference type="AlphaFoldDB" id="A0A8X8KDC9"/>
<feature type="non-terminal residue" evidence="1">
    <location>
        <position position="27"/>
    </location>
</feature>
<sequence>MQQNRTFRLNVVDVHGEVYTGMARFVA</sequence>
<reference evidence="1" key="1">
    <citation type="journal article" date="2021" name="ISME J.">
        <title>Genomic evolution of the class Acidithiobacillia: deep-branching Proteobacteria living in extreme acidic conditions.</title>
        <authorList>
            <person name="Moya-Beltran A."/>
            <person name="Beard S."/>
            <person name="Rojas-Villalobos C."/>
            <person name="Issotta F."/>
            <person name="Gallardo Y."/>
            <person name="Ulloa R."/>
            <person name="Giaveno A."/>
            <person name="Degli Esposti M."/>
            <person name="Johnson D.B."/>
            <person name="Quatrini R."/>
        </authorList>
    </citation>
    <scope>NUCLEOTIDE SEQUENCE</scope>
    <source>
        <strain evidence="1">DSM 583</strain>
    </source>
</reference>
<name>A0A8X8KDC9_ACIFI</name>
<evidence type="ECO:0000313" key="2">
    <source>
        <dbReference type="Proteomes" id="UP000887300"/>
    </source>
</evidence>
<proteinExistence type="predicted"/>
<dbReference type="Proteomes" id="UP000887300">
    <property type="component" value="Unassembled WGS sequence"/>
</dbReference>
<dbReference type="EMBL" id="JABBHS010000403">
    <property type="protein sequence ID" value="MBU2724164.1"/>
    <property type="molecule type" value="Genomic_DNA"/>
</dbReference>
<organism evidence="1 2">
    <name type="scientific">Acidithiobacillus ferridurans</name>
    <dbReference type="NCBI Taxonomy" id="1232575"/>
    <lineage>
        <taxon>Bacteria</taxon>
        <taxon>Pseudomonadati</taxon>
        <taxon>Pseudomonadota</taxon>
        <taxon>Acidithiobacillia</taxon>
        <taxon>Acidithiobacillales</taxon>
        <taxon>Acidithiobacillaceae</taxon>
        <taxon>Acidithiobacillus</taxon>
    </lineage>
</organism>
<accession>A0A8X8KDC9</accession>
<protein>
    <submittedName>
        <fullName evidence="1">ATP synthase F1 subunit epsilon</fullName>
    </submittedName>
</protein>
<gene>
    <name evidence="1" type="ORF">HF568_13365</name>
</gene>